<comment type="caution">
    <text evidence="1">The sequence shown here is derived from an EMBL/GenBank/DDBJ whole genome shotgun (WGS) entry which is preliminary data.</text>
</comment>
<reference evidence="1" key="1">
    <citation type="journal article" date="2023" name="Nat. Commun.">
        <title>Diploid and tetraploid genomes of Acorus and the evolution of monocots.</title>
        <authorList>
            <person name="Ma L."/>
            <person name="Liu K.W."/>
            <person name="Li Z."/>
            <person name="Hsiao Y.Y."/>
            <person name="Qi Y."/>
            <person name="Fu T."/>
            <person name="Tang G.D."/>
            <person name="Zhang D."/>
            <person name="Sun W.H."/>
            <person name="Liu D.K."/>
            <person name="Li Y."/>
            <person name="Chen G.Z."/>
            <person name="Liu X.D."/>
            <person name="Liao X.Y."/>
            <person name="Jiang Y.T."/>
            <person name="Yu X."/>
            <person name="Hao Y."/>
            <person name="Huang J."/>
            <person name="Zhao X.W."/>
            <person name="Ke S."/>
            <person name="Chen Y.Y."/>
            <person name="Wu W.L."/>
            <person name="Hsu J.L."/>
            <person name="Lin Y.F."/>
            <person name="Huang M.D."/>
            <person name="Li C.Y."/>
            <person name="Huang L."/>
            <person name="Wang Z.W."/>
            <person name="Zhao X."/>
            <person name="Zhong W.Y."/>
            <person name="Peng D.H."/>
            <person name="Ahmad S."/>
            <person name="Lan S."/>
            <person name="Zhang J.S."/>
            <person name="Tsai W.C."/>
            <person name="Van de Peer Y."/>
            <person name="Liu Z.J."/>
        </authorList>
    </citation>
    <scope>NUCLEOTIDE SEQUENCE</scope>
    <source>
        <strain evidence="1">CP</strain>
    </source>
</reference>
<dbReference type="Proteomes" id="UP001180020">
    <property type="component" value="Unassembled WGS sequence"/>
</dbReference>
<accession>A0AAV9ECT5</accession>
<sequence>MDRFKILQLLLVSKKTFVDPLQIKRQREENFVVLSLVSMSHANLPSQMYWNIVLPDVAMPKAIIDTLHLGSHYV</sequence>
<keyword evidence="2" id="KW-1185">Reference proteome</keyword>
<reference evidence="1" key="2">
    <citation type="submission" date="2023-06" db="EMBL/GenBank/DDBJ databases">
        <authorList>
            <person name="Ma L."/>
            <person name="Liu K.-W."/>
            <person name="Li Z."/>
            <person name="Hsiao Y.-Y."/>
            <person name="Qi Y."/>
            <person name="Fu T."/>
            <person name="Tang G."/>
            <person name="Zhang D."/>
            <person name="Sun W.-H."/>
            <person name="Liu D.-K."/>
            <person name="Li Y."/>
            <person name="Chen G.-Z."/>
            <person name="Liu X.-D."/>
            <person name="Liao X.-Y."/>
            <person name="Jiang Y.-T."/>
            <person name="Yu X."/>
            <person name="Hao Y."/>
            <person name="Huang J."/>
            <person name="Zhao X.-W."/>
            <person name="Ke S."/>
            <person name="Chen Y.-Y."/>
            <person name="Wu W.-L."/>
            <person name="Hsu J.-L."/>
            <person name="Lin Y.-F."/>
            <person name="Huang M.-D."/>
            <person name="Li C.-Y."/>
            <person name="Huang L."/>
            <person name="Wang Z.-W."/>
            <person name="Zhao X."/>
            <person name="Zhong W.-Y."/>
            <person name="Peng D.-H."/>
            <person name="Ahmad S."/>
            <person name="Lan S."/>
            <person name="Zhang J.-S."/>
            <person name="Tsai W.-C."/>
            <person name="Van De Peer Y."/>
            <person name="Liu Z.-J."/>
        </authorList>
    </citation>
    <scope>NUCLEOTIDE SEQUENCE</scope>
    <source>
        <strain evidence="1">CP</strain>
        <tissue evidence="1">Leaves</tissue>
    </source>
</reference>
<dbReference type="EMBL" id="JAUJYO010000008">
    <property type="protein sequence ID" value="KAK1311336.1"/>
    <property type="molecule type" value="Genomic_DNA"/>
</dbReference>
<evidence type="ECO:0000313" key="2">
    <source>
        <dbReference type="Proteomes" id="UP001180020"/>
    </source>
</evidence>
<dbReference type="AlphaFoldDB" id="A0AAV9ECT5"/>
<name>A0AAV9ECT5_ACOCL</name>
<gene>
    <name evidence="1" type="ORF">QJS10_CPA08g00158</name>
</gene>
<organism evidence="1 2">
    <name type="scientific">Acorus calamus</name>
    <name type="common">Sweet flag</name>
    <dbReference type="NCBI Taxonomy" id="4465"/>
    <lineage>
        <taxon>Eukaryota</taxon>
        <taxon>Viridiplantae</taxon>
        <taxon>Streptophyta</taxon>
        <taxon>Embryophyta</taxon>
        <taxon>Tracheophyta</taxon>
        <taxon>Spermatophyta</taxon>
        <taxon>Magnoliopsida</taxon>
        <taxon>Liliopsida</taxon>
        <taxon>Acoraceae</taxon>
        <taxon>Acorus</taxon>
    </lineage>
</organism>
<protein>
    <submittedName>
        <fullName evidence="1">Uncharacterized protein</fullName>
    </submittedName>
</protein>
<evidence type="ECO:0000313" key="1">
    <source>
        <dbReference type="EMBL" id="KAK1311336.1"/>
    </source>
</evidence>
<proteinExistence type="predicted"/>